<feature type="domain" description="DUF8212" evidence="2">
    <location>
        <begin position="228"/>
        <end position="249"/>
    </location>
</feature>
<evidence type="ECO:0000259" key="2">
    <source>
        <dbReference type="Pfam" id="PF26640"/>
    </source>
</evidence>
<sequence>MRLLDTSTFKVYESFRGTIKLHEFFGNAIPNYAILSHRWEDGEVSFQDLRNPQVASRKAGWSKIKRFCEKAAESGYRYGWIDTFCINKISSSELSESINSMYQWYKNASDRFVYLSDSLPSVYQQFAESQWFTRGWTLQELIAPKRVLFYDTKWQSLGRKEILLDPLAQITGVDFYVLEGIRDPSSVSVAKRMSWASARETAREEDMAYCLLGLFDVNMPMLYGEGKKAFVRLQEEILKTSDDHSIFAW</sequence>
<dbReference type="OrthoDB" id="20872at2759"/>
<dbReference type="Proteomes" id="UP000799750">
    <property type="component" value="Unassembled WGS sequence"/>
</dbReference>
<dbReference type="AlphaFoldDB" id="A0A6A6R3R6"/>
<name>A0A6A6R3R6_9PEZI</name>
<organism evidence="3 4">
    <name type="scientific">Lophium mytilinum</name>
    <dbReference type="NCBI Taxonomy" id="390894"/>
    <lineage>
        <taxon>Eukaryota</taxon>
        <taxon>Fungi</taxon>
        <taxon>Dikarya</taxon>
        <taxon>Ascomycota</taxon>
        <taxon>Pezizomycotina</taxon>
        <taxon>Dothideomycetes</taxon>
        <taxon>Pleosporomycetidae</taxon>
        <taxon>Mytilinidiales</taxon>
        <taxon>Mytilinidiaceae</taxon>
        <taxon>Lophium</taxon>
    </lineage>
</organism>
<dbReference type="Pfam" id="PF26640">
    <property type="entry name" value="DUF8212"/>
    <property type="match status" value="1"/>
</dbReference>
<dbReference type="EMBL" id="MU004184">
    <property type="protein sequence ID" value="KAF2499418.1"/>
    <property type="molecule type" value="Genomic_DNA"/>
</dbReference>
<evidence type="ECO:0000313" key="4">
    <source>
        <dbReference type="Proteomes" id="UP000799750"/>
    </source>
</evidence>
<dbReference type="Pfam" id="PF06985">
    <property type="entry name" value="HET"/>
    <property type="match status" value="1"/>
</dbReference>
<dbReference type="PANTHER" id="PTHR10622">
    <property type="entry name" value="HET DOMAIN-CONTAINING PROTEIN"/>
    <property type="match status" value="1"/>
</dbReference>
<evidence type="ECO:0000313" key="3">
    <source>
        <dbReference type="EMBL" id="KAF2499418.1"/>
    </source>
</evidence>
<feature type="non-terminal residue" evidence="3">
    <location>
        <position position="249"/>
    </location>
</feature>
<accession>A0A6A6R3R6</accession>
<evidence type="ECO:0000259" key="1">
    <source>
        <dbReference type="Pfam" id="PF06985"/>
    </source>
</evidence>
<dbReference type="InterPro" id="IPR058525">
    <property type="entry name" value="DUF8212"/>
</dbReference>
<dbReference type="InterPro" id="IPR010730">
    <property type="entry name" value="HET"/>
</dbReference>
<proteinExistence type="predicted"/>
<keyword evidence="4" id="KW-1185">Reference proteome</keyword>
<feature type="domain" description="Heterokaryon incompatibility" evidence="1">
    <location>
        <begin position="32"/>
        <end position="118"/>
    </location>
</feature>
<dbReference type="PANTHER" id="PTHR10622:SF10">
    <property type="entry name" value="HET DOMAIN-CONTAINING PROTEIN"/>
    <property type="match status" value="1"/>
</dbReference>
<protein>
    <submittedName>
        <fullName evidence="3">Uncharacterized protein</fullName>
    </submittedName>
</protein>
<reference evidence="3" key="1">
    <citation type="journal article" date="2020" name="Stud. Mycol.">
        <title>101 Dothideomycetes genomes: a test case for predicting lifestyles and emergence of pathogens.</title>
        <authorList>
            <person name="Haridas S."/>
            <person name="Albert R."/>
            <person name="Binder M."/>
            <person name="Bloem J."/>
            <person name="Labutti K."/>
            <person name="Salamov A."/>
            <person name="Andreopoulos B."/>
            <person name="Baker S."/>
            <person name="Barry K."/>
            <person name="Bills G."/>
            <person name="Bluhm B."/>
            <person name="Cannon C."/>
            <person name="Castanera R."/>
            <person name="Culley D."/>
            <person name="Daum C."/>
            <person name="Ezra D."/>
            <person name="Gonzalez J."/>
            <person name="Henrissat B."/>
            <person name="Kuo A."/>
            <person name="Liang C."/>
            <person name="Lipzen A."/>
            <person name="Lutzoni F."/>
            <person name="Magnuson J."/>
            <person name="Mondo S."/>
            <person name="Nolan M."/>
            <person name="Ohm R."/>
            <person name="Pangilinan J."/>
            <person name="Park H.-J."/>
            <person name="Ramirez L."/>
            <person name="Alfaro M."/>
            <person name="Sun H."/>
            <person name="Tritt A."/>
            <person name="Yoshinaga Y."/>
            <person name="Zwiers L.-H."/>
            <person name="Turgeon B."/>
            <person name="Goodwin S."/>
            <person name="Spatafora J."/>
            <person name="Crous P."/>
            <person name="Grigoriev I."/>
        </authorList>
    </citation>
    <scope>NUCLEOTIDE SEQUENCE</scope>
    <source>
        <strain evidence="3">CBS 269.34</strain>
    </source>
</reference>
<gene>
    <name evidence="3" type="ORF">BU16DRAFT_454367</name>
</gene>